<dbReference type="EMBL" id="FOYL01000008">
    <property type="protein sequence ID" value="SFR24923.1"/>
    <property type="molecule type" value="Genomic_DNA"/>
</dbReference>
<keyword evidence="2" id="KW-1185">Reference proteome</keyword>
<evidence type="ECO:0000313" key="2">
    <source>
        <dbReference type="Proteomes" id="UP000198583"/>
    </source>
</evidence>
<evidence type="ECO:0000313" key="1">
    <source>
        <dbReference type="EMBL" id="SFR24923.1"/>
    </source>
</evidence>
<sequence>MPEPKQHIEEFSVRLKERTSALFSATSFGTAPQGLSRN</sequence>
<protein>
    <submittedName>
        <fullName evidence="1">Uncharacterized protein</fullName>
    </submittedName>
</protein>
<gene>
    <name evidence="1" type="ORF">SAMN04488564_108145</name>
</gene>
<organism evidence="1 2">
    <name type="scientific">Lentzea waywayandensis</name>
    <dbReference type="NCBI Taxonomy" id="84724"/>
    <lineage>
        <taxon>Bacteria</taxon>
        <taxon>Bacillati</taxon>
        <taxon>Actinomycetota</taxon>
        <taxon>Actinomycetes</taxon>
        <taxon>Pseudonocardiales</taxon>
        <taxon>Pseudonocardiaceae</taxon>
        <taxon>Lentzea</taxon>
    </lineage>
</organism>
<accession>A0A1I6F4S2</accession>
<dbReference type="Proteomes" id="UP000198583">
    <property type="component" value="Unassembled WGS sequence"/>
</dbReference>
<dbReference type="AlphaFoldDB" id="A0A1I6F4S2"/>
<reference evidence="2" key="1">
    <citation type="submission" date="2016-10" db="EMBL/GenBank/DDBJ databases">
        <authorList>
            <person name="Varghese N."/>
            <person name="Submissions S."/>
        </authorList>
    </citation>
    <scope>NUCLEOTIDE SEQUENCE [LARGE SCALE GENOMIC DNA]</scope>
    <source>
        <strain evidence="2">DSM 44232</strain>
    </source>
</reference>
<dbReference type="STRING" id="84724.SAMN04488564_108145"/>
<name>A0A1I6F4S2_9PSEU</name>
<proteinExistence type="predicted"/>